<dbReference type="EMBL" id="CATOUU010000697">
    <property type="protein sequence ID" value="CAI9941990.1"/>
    <property type="molecule type" value="Genomic_DNA"/>
</dbReference>
<reference evidence="2 3" key="2">
    <citation type="submission" date="2024-07" db="EMBL/GenBank/DDBJ databases">
        <authorList>
            <person name="Akdeniz Z."/>
        </authorList>
    </citation>
    <scope>NUCLEOTIDE SEQUENCE [LARGE SCALE GENOMIC DNA]</scope>
</reference>
<sequence length="185" mass="21772">MNHFDKLQKLKRLQSLLQELSILESKMISINLAEESFANITNQNSVQKQKSPIKISSALKKEKFADACKMVLQQFQTMLQIEDNIQLCQQIENISLNQRQFWTSVQRLIPEKSATQLKEYYQKSFSKVKYEAKISEEDKNTLKQLSIQMKDSKPAEVVSHFLKQCNNCNKYLKRTLVMFVVYIRR</sequence>
<accession>A0AA86PV76</accession>
<dbReference type="EMBL" id="CAXDID020000030">
    <property type="protein sequence ID" value="CAL5993559.1"/>
    <property type="molecule type" value="Genomic_DNA"/>
</dbReference>
<name>A0AA86PV76_9EUKA</name>
<dbReference type="Proteomes" id="UP001642409">
    <property type="component" value="Unassembled WGS sequence"/>
</dbReference>
<protein>
    <submittedName>
        <fullName evidence="2">Hypothetical_protein</fullName>
    </submittedName>
</protein>
<proteinExistence type="predicted"/>
<keyword evidence="3" id="KW-1185">Reference proteome</keyword>
<evidence type="ECO:0000313" key="3">
    <source>
        <dbReference type="Proteomes" id="UP001642409"/>
    </source>
</evidence>
<evidence type="ECO:0000313" key="2">
    <source>
        <dbReference type="EMBL" id="CAL5993559.1"/>
    </source>
</evidence>
<reference evidence="1" key="1">
    <citation type="submission" date="2023-06" db="EMBL/GenBank/DDBJ databases">
        <authorList>
            <person name="Kurt Z."/>
        </authorList>
    </citation>
    <scope>NUCLEOTIDE SEQUENCE</scope>
</reference>
<evidence type="ECO:0000313" key="1">
    <source>
        <dbReference type="EMBL" id="CAI9941990.1"/>
    </source>
</evidence>
<dbReference type="AlphaFoldDB" id="A0AA86PV76"/>
<comment type="caution">
    <text evidence="1">The sequence shown here is derived from an EMBL/GenBank/DDBJ whole genome shotgun (WGS) entry which is preliminary data.</text>
</comment>
<organism evidence="1">
    <name type="scientific">Hexamita inflata</name>
    <dbReference type="NCBI Taxonomy" id="28002"/>
    <lineage>
        <taxon>Eukaryota</taxon>
        <taxon>Metamonada</taxon>
        <taxon>Diplomonadida</taxon>
        <taxon>Hexamitidae</taxon>
        <taxon>Hexamitinae</taxon>
        <taxon>Hexamita</taxon>
    </lineage>
</organism>
<gene>
    <name evidence="2" type="ORF">HINF_LOCUS13125</name>
    <name evidence="1" type="ORF">HINF_LOCUS29635</name>
</gene>